<accession>A0A8A3P6D5</accession>
<feature type="region of interest" description="Disordered" evidence="1">
    <location>
        <begin position="1"/>
        <end position="35"/>
    </location>
</feature>
<dbReference type="OrthoDB" id="3491685at2759"/>
<gene>
    <name evidence="2" type="ORF">DSL72_003699</name>
</gene>
<protein>
    <submittedName>
        <fullName evidence="2">Uncharacterized protein</fullName>
    </submittedName>
</protein>
<evidence type="ECO:0000313" key="3">
    <source>
        <dbReference type="Proteomes" id="UP000672032"/>
    </source>
</evidence>
<name>A0A8A3P6D5_9HELO</name>
<reference evidence="2" key="1">
    <citation type="submission" date="2020-10" db="EMBL/GenBank/DDBJ databases">
        <title>Genome Sequence of Monilinia vaccinii-corymbosi Sheds Light on Mummy Berry Disease Infection of Blueberry and Mating Type.</title>
        <authorList>
            <person name="Yow A.G."/>
            <person name="Zhang Y."/>
            <person name="Bansal K."/>
            <person name="Eacker S.M."/>
            <person name="Sullivan S."/>
            <person name="Liachko I."/>
            <person name="Cubeta M.A."/>
            <person name="Rollins J.A."/>
            <person name="Ashrafi H."/>
        </authorList>
    </citation>
    <scope>NUCLEOTIDE SEQUENCE</scope>
    <source>
        <strain evidence="2">RL-1</strain>
    </source>
</reference>
<evidence type="ECO:0000313" key="2">
    <source>
        <dbReference type="EMBL" id="QSZ29188.1"/>
    </source>
</evidence>
<keyword evidence="3" id="KW-1185">Reference proteome</keyword>
<proteinExistence type="predicted"/>
<evidence type="ECO:0000256" key="1">
    <source>
        <dbReference type="SAM" id="MobiDB-lite"/>
    </source>
</evidence>
<feature type="compositionally biased region" description="Basic and acidic residues" evidence="1">
    <location>
        <begin position="106"/>
        <end position="120"/>
    </location>
</feature>
<dbReference type="Proteomes" id="UP000672032">
    <property type="component" value="Chromosome 1"/>
</dbReference>
<feature type="region of interest" description="Disordered" evidence="1">
    <location>
        <begin position="106"/>
        <end position="165"/>
    </location>
</feature>
<dbReference type="EMBL" id="CP063405">
    <property type="protein sequence ID" value="QSZ29188.1"/>
    <property type="molecule type" value="Genomic_DNA"/>
</dbReference>
<organism evidence="2 3">
    <name type="scientific">Monilinia vaccinii-corymbosi</name>
    <dbReference type="NCBI Taxonomy" id="61207"/>
    <lineage>
        <taxon>Eukaryota</taxon>
        <taxon>Fungi</taxon>
        <taxon>Dikarya</taxon>
        <taxon>Ascomycota</taxon>
        <taxon>Pezizomycotina</taxon>
        <taxon>Leotiomycetes</taxon>
        <taxon>Helotiales</taxon>
        <taxon>Sclerotiniaceae</taxon>
        <taxon>Monilinia</taxon>
    </lineage>
</organism>
<sequence>MEDVPRSLYIVRDPSHHDRSPDGVSHNPKKSSSSARDIGFLPFDILALGQGTAFTVTDDIEAARNEVMNSERELSIYELDGRCDEMKRCAIFRATNLREAIVHESTKESILRETEREPHAPSRSRASAPKKKTTAGPSRDCKRNASTKRIPESSPDADAGKESGFACHKVDSTGKPIYIAIPSGTKEKPEKYPFSIIYAIEARKAGKQCLIHWDHGVEPSWVSTGKVDARAIANFEEHKAQTDKMRPPTKGDPFEIIFEEARNEDEGHKLDRGFLVRWTNTGRVTWEVHGRGHGITRTDVQGFLKASKTWKRYQYV</sequence>
<dbReference type="AlphaFoldDB" id="A0A8A3P6D5"/>